<keyword evidence="3" id="KW-1185">Reference proteome</keyword>
<proteinExistence type="predicted"/>
<feature type="compositionally biased region" description="Basic and acidic residues" evidence="1">
    <location>
        <begin position="426"/>
        <end position="441"/>
    </location>
</feature>
<gene>
    <name evidence="2" type="ORF">MSAN_01841500</name>
</gene>
<evidence type="ECO:0000313" key="3">
    <source>
        <dbReference type="Proteomes" id="UP000623467"/>
    </source>
</evidence>
<feature type="region of interest" description="Disordered" evidence="1">
    <location>
        <begin position="407"/>
        <end position="441"/>
    </location>
</feature>
<feature type="compositionally biased region" description="Low complexity" evidence="1">
    <location>
        <begin position="410"/>
        <end position="425"/>
    </location>
</feature>
<dbReference type="SUPFAM" id="SSF52047">
    <property type="entry name" value="RNI-like"/>
    <property type="match status" value="1"/>
</dbReference>
<evidence type="ECO:0000313" key="2">
    <source>
        <dbReference type="EMBL" id="KAF7346147.1"/>
    </source>
</evidence>
<comment type="caution">
    <text evidence="2">The sequence shown here is derived from an EMBL/GenBank/DDBJ whole genome shotgun (WGS) entry which is preliminary data.</text>
</comment>
<organism evidence="2 3">
    <name type="scientific">Mycena sanguinolenta</name>
    <dbReference type="NCBI Taxonomy" id="230812"/>
    <lineage>
        <taxon>Eukaryota</taxon>
        <taxon>Fungi</taxon>
        <taxon>Dikarya</taxon>
        <taxon>Basidiomycota</taxon>
        <taxon>Agaricomycotina</taxon>
        <taxon>Agaricomycetes</taxon>
        <taxon>Agaricomycetidae</taxon>
        <taxon>Agaricales</taxon>
        <taxon>Marasmiineae</taxon>
        <taxon>Mycenaceae</taxon>
        <taxon>Mycena</taxon>
    </lineage>
</organism>
<name>A0A8H6XTH6_9AGAR</name>
<dbReference type="Gene3D" id="3.80.10.10">
    <property type="entry name" value="Ribonuclease Inhibitor"/>
    <property type="match status" value="1"/>
</dbReference>
<reference evidence="2" key="1">
    <citation type="submission" date="2020-05" db="EMBL/GenBank/DDBJ databases">
        <title>Mycena genomes resolve the evolution of fungal bioluminescence.</title>
        <authorList>
            <person name="Tsai I.J."/>
        </authorList>
    </citation>
    <scope>NUCLEOTIDE SEQUENCE</scope>
    <source>
        <strain evidence="2">160909Yilan</strain>
    </source>
</reference>
<dbReference type="AlphaFoldDB" id="A0A8H6XTH6"/>
<protein>
    <submittedName>
        <fullName evidence="2">F-box domain-containing protein</fullName>
    </submittedName>
</protein>
<accession>A0A8H6XTH6</accession>
<dbReference type="OrthoDB" id="5354526at2759"/>
<feature type="region of interest" description="Disordered" evidence="1">
    <location>
        <begin position="472"/>
        <end position="507"/>
    </location>
</feature>
<dbReference type="InterPro" id="IPR032675">
    <property type="entry name" value="LRR_dom_sf"/>
</dbReference>
<dbReference type="EMBL" id="JACAZH010000019">
    <property type="protein sequence ID" value="KAF7346147.1"/>
    <property type="molecule type" value="Genomic_DNA"/>
</dbReference>
<sequence length="507" mass="56477">MPGAMVIIPHEVWLRIFELVDSTAALRCVVLACRKFYNLGTEALVRHISWRSTEIAMNHLDFWERNPSKAYFVRSVYFALSPNNESADNYPRIFGCIQSFSRLEHMKLAFGSLPDVLYPTLQRLPSLTHLELQSCVIPPLPPFYPYSFPSTDTPEPIQLTKLTLSKMRCFTVSFASYLPNLSAFETDSIGIQLPVDISAQLSSLSLTLHGAIGDIQPRLDVVLLRMPALVHLDVSIATFGHQAQQTTATVSQHPSPILPMLRTLSAPWPVAGHLLPGAPALTHLRVASPIPKPSDAVWLLERLQGGGSPLRGVALYLHTWDDEVLLAAVRCLSDCEMLGIVYQRGGPSDEFLFDLGIQHLPLMNTLHTLRLFALPPVEPIRIPTPRFVWDANTGEASVMEDWFVDDDDNSTAASSDSDPEAAAAEAEAKKEEEAQEARVQTEKTVTLRECVHAWTRYNPLLKRVQLGREGEKRTWAKGKRLGDGRGWETDEDEDTDAVWPHSYAAAD</sequence>
<feature type="compositionally biased region" description="Basic and acidic residues" evidence="1">
    <location>
        <begin position="472"/>
        <end position="488"/>
    </location>
</feature>
<evidence type="ECO:0000256" key="1">
    <source>
        <dbReference type="SAM" id="MobiDB-lite"/>
    </source>
</evidence>
<dbReference type="Proteomes" id="UP000623467">
    <property type="component" value="Unassembled WGS sequence"/>
</dbReference>